<evidence type="ECO:0000313" key="1">
    <source>
        <dbReference type="EMBL" id="GAA0172250.1"/>
    </source>
</evidence>
<reference evidence="1 2" key="1">
    <citation type="submission" date="2024-01" db="EMBL/GenBank/DDBJ databases">
        <title>The complete chloroplast genome sequence of Lithospermum erythrorhizon: insights into the phylogenetic relationship among Boraginaceae species and the maternal lineages of purple gromwells.</title>
        <authorList>
            <person name="Okada T."/>
            <person name="Watanabe K."/>
        </authorList>
    </citation>
    <scope>NUCLEOTIDE SEQUENCE [LARGE SCALE GENOMIC DNA]</scope>
</reference>
<proteinExistence type="predicted"/>
<sequence length="160" mass="18421">MSNCQTIGINPLMLEITNTIPEILKRRNLNGFIQSFPCAIFHEDVFICGNTCNGSCGKCNLNFYIGITNNDNPDWKVMFERNGEQLSTVRAFYKEFQRDLNQPNKNLSRNSNFALKALFEVLCTACLLIKDRIIIMSTLLLMVYFHRFGLDLRLICHCPD</sequence>
<evidence type="ECO:0000313" key="2">
    <source>
        <dbReference type="Proteomes" id="UP001454036"/>
    </source>
</evidence>
<comment type="caution">
    <text evidence="1">The sequence shown here is derived from an EMBL/GenBank/DDBJ whole genome shotgun (WGS) entry which is preliminary data.</text>
</comment>
<keyword evidence="2" id="KW-1185">Reference proteome</keyword>
<name>A0AAV3RAW8_LITER</name>
<dbReference type="EMBL" id="BAABME010008038">
    <property type="protein sequence ID" value="GAA0172250.1"/>
    <property type="molecule type" value="Genomic_DNA"/>
</dbReference>
<dbReference type="AlphaFoldDB" id="A0AAV3RAW8"/>
<accession>A0AAV3RAW8</accession>
<gene>
    <name evidence="1" type="ORF">LIER_26106</name>
</gene>
<organism evidence="1 2">
    <name type="scientific">Lithospermum erythrorhizon</name>
    <name type="common">Purple gromwell</name>
    <name type="synonym">Lithospermum officinale var. erythrorhizon</name>
    <dbReference type="NCBI Taxonomy" id="34254"/>
    <lineage>
        <taxon>Eukaryota</taxon>
        <taxon>Viridiplantae</taxon>
        <taxon>Streptophyta</taxon>
        <taxon>Embryophyta</taxon>
        <taxon>Tracheophyta</taxon>
        <taxon>Spermatophyta</taxon>
        <taxon>Magnoliopsida</taxon>
        <taxon>eudicotyledons</taxon>
        <taxon>Gunneridae</taxon>
        <taxon>Pentapetalae</taxon>
        <taxon>asterids</taxon>
        <taxon>lamiids</taxon>
        <taxon>Boraginales</taxon>
        <taxon>Boraginaceae</taxon>
        <taxon>Boraginoideae</taxon>
        <taxon>Lithospermeae</taxon>
        <taxon>Lithospermum</taxon>
    </lineage>
</organism>
<dbReference type="Proteomes" id="UP001454036">
    <property type="component" value="Unassembled WGS sequence"/>
</dbReference>
<protein>
    <submittedName>
        <fullName evidence="1">Uncharacterized protein</fullName>
    </submittedName>
</protein>